<comment type="caution">
    <text evidence="2">The sequence shown here is derived from an EMBL/GenBank/DDBJ whole genome shotgun (WGS) entry which is preliminary data.</text>
</comment>
<gene>
    <name evidence="2" type="ORF">SANT12839_098760</name>
</gene>
<feature type="region of interest" description="Disordered" evidence="1">
    <location>
        <begin position="1"/>
        <end position="26"/>
    </location>
</feature>
<reference evidence="2 3" key="1">
    <citation type="journal article" date="2020" name="Int. J. Syst. Evol. Microbiol.">
        <title>Reclassification of Streptomyces castelarensis and Streptomyces sporoclivatus as later heterotypic synonyms of Streptomyces antimycoticus.</title>
        <authorList>
            <person name="Komaki H."/>
            <person name="Tamura T."/>
        </authorList>
    </citation>
    <scope>NUCLEOTIDE SEQUENCE [LARGE SCALE GENOMIC DNA]</scope>
    <source>
        <strain evidence="2 3">NBRC 12839</strain>
    </source>
</reference>
<protein>
    <submittedName>
        <fullName evidence="2">Uncharacterized protein</fullName>
    </submittedName>
</protein>
<dbReference type="Proteomes" id="UP000299290">
    <property type="component" value="Unassembled WGS sequence"/>
</dbReference>
<proteinExistence type="predicted"/>
<sequence>MQGAVAERDPPGSYRSPNNNPEGTPIEVFDEIRNGLPTDRSQFYDLSASFYRAYRKGS</sequence>
<feature type="compositionally biased region" description="Basic and acidic residues" evidence="1">
    <location>
        <begin position="1"/>
        <end position="10"/>
    </location>
</feature>
<keyword evidence="3" id="KW-1185">Reference proteome</keyword>
<name>A0A4D4KLE5_9ACTN</name>
<evidence type="ECO:0000313" key="3">
    <source>
        <dbReference type="Proteomes" id="UP000299290"/>
    </source>
</evidence>
<organism evidence="2 3">
    <name type="scientific">Streptomyces antimycoticus</name>
    <dbReference type="NCBI Taxonomy" id="68175"/>
    <lineage>
        <taxon>Bacteria</taxon>
        <taxon>Bacillati</taxon>
        <taxon>Actinomycetota</taxon>
        <taxon>Actinomycetes</taxon>
        <taxon>Kitasatosporales</taxon>
        <taxon>Streptomycetaceae</taxon>
        <taxon>Streptomyces</taxon>
        <taxon>Streptomyces violaceusniger group</taxon>
    </lineage>
</organism>
<evidence type="ECO:0000313" key="2">
    <source>
        <dbReference type="EMBL" id="GDY48994.1"/>
    </source>
</evidence>
<dbReference type="EMBL" id="BJHV01000001">
    <property type="protein sequence ID" value="GDY48994.1"/>
    <property type="molecule type" value="Genomic_DNA"/>
</dbReference>
<dbReference type="AlphaFoldDB" id="A0A4D4KLE5"/>
<accession>A0A4D4KLE5</accession>
<evidence type="ECO:0000256" key="1">
    <source>
        <dbReference type="SAM" id="MobiDB-lite"/>
    </source>
</evidence>